<keyword evidence="3" id="KW-0732">Signal</keyword>
<feature type="signal peptide" evidence="3">
    <location>
        <begin position="1"/>
        <end position="27"/>
    </location>
</feature>
<evidence type="ECO:0000313" key="4">
    <source>
        <dbReference type="EMBL" id="GAA1937867.1"/>
    </source>
</evidence>
<proteinExistence type="predicted"/>
<evidence type="ECO:0000313" key="5">
    <source>
        <dbReference type="Proteomes" id="UP001499954"/>
    </source>
</evidence>
<name>A0ABP5B9G8_9MICO</name>
<organism evidence="4 5">
    <name type="scientific">Agromyces allii</name>
    <dbReference type="NCBI Taxonomy" id="393607"/>
    <lineage>
        <taxon>Bacteria</taxon>
        <taxon>Bacillati</taxon>
        <taxon>Actinomycetota</taxon>
        <taxon>Actinomycetes</taxon>
        <taxon>Micrococcales</taxon>
        <taxon>Microbacteriaceae</taxon>
        <taxon>Agromyces</taxon>
    </lineage>
</organism>
<dbReference type="RefSeq" id="WP_157416295.1">
    <property type="nucleotide sequence ID" value="NZ_BAAAMK010000001.1"/>
</dbReference>
<dbReference type="Proteomes" id="UP001499954">
    <property type="component" value="Unassembled WGS sequence"/>
</dbReference>
<evidence type="ECO:0000256" key="3">
    <source>
        <dbReference type="SAM" id="SignalP"/>
    </source>
</evidence>
<protein>
    <submittedName>
        <fullName evidence="4">DUF916 domain-containing protein</fullName>
    </submittedName>
</protein>
<feature type="chain" id="PRO_5046730904" evidence="3">
    <location>
        <begin position="28"/>
        <end position="363"/>
    </location>
</feature>
<feature type="region of interest" description="Disordered" evidence="1">
    <location>
        <begin position="41"/>
        <end position="64"/>
    </location>
</feature>
<keyword evidence="5" id="KW-1185">Reference proteome</keyword>
<gene>
    <name evidence="4" type="ORF">GCM10009717_00360</name>
</gene>
<feature type="compositionally biased region" description="Basic and acidic residues" evidence="1">
    <location>
        <begin position="55"/>
        <end position="64"/>
    </location>
</feature>
<accession>A0ABP5B9G8</accession>
<dbReference type="EMBL" id="BAAAMK010000001">
    <property type="protein sequence ID" value="GAA1937867.1"/>
    <property type="molecule type" value="Genomic_DNA"/>
</dbReference>
<feature type="transmembrane region" description="Helical" evidence="2">
    <location>
        <begin position="310"/>
        <end position="331"/>
    </location>
</feature>
<keyword evidence="2" id="KW-0812">Transmembrane</keyword>
<keyword evidence="2" id="KW-1133">Transmembrane helix</keyword>
<sequence>MRRRPALRAAAVIAAVTAAIATGPVLAPVAAFAEDGAPAVTWSVSPSDEPGDEQGAERGAARGADGRAGIELELDPGATATEHLVVRNLGEEEVRFTLTAADGYLTSTGRFNMLPSDQVSVDAGSWISLDPDVVVPAGGSSVVPFTVTVPDDATPGDHAAGVAASITALSRGDGATVGVESRVGFRVTTRVTGEIAPGLTVVGDGGYRISWNPFAPGSAEVTAELANTGNVRLAVDPTLTSGGRSISAGGLGSGQTTELLPGDRRTVRFAVPEVWPLGPIALPVRVEATTVGPDGTGSALEPVSRTVTVWALPLPQLAVLLALVLIAVGLAKGRSRQAERLDRLVAAAREAGRREALGADART</sequence>
<reference evidence="5" key="1">
    <citation type="journal article" date="2019" name="Int. J. Syst. Evol. Microbiol.">
        <title>The Global Catalogue of Microorganisms (GCM) 10K type strain sequencing project: providing services to taxonomists for standard genome sequencing and annotation.</title>
        <authorList>
            <consortium name="The Broad Institute Genomics Platform"/>
            <consortium name="The Broad Institute Genome Sequencing Center for Infectious Disease"/>
            <person name="Wu L."/>
            <person name="Ma J."/>
        </authorList>
    </citation>
    <scope>NUCLEOTIDE SEQUENCE [LARGE SCALE GENOMIC DNA]</scope>
    <source>
        <strain evidence="5">JCM 13584</strain>
    </source>
</reference>
<evidence type="ECO:0000256" key="2">
    <source>
        <dbReference type="SAM" id="Phobius"/>
    </source>
</evidence>
<keyword evidence="2" id="KW-0472">Membrane</keyword>
<evidence type="ECO:0000256" key="1">
    <source>
        <dbReference type="SAM" id="MobiDB-lite"/>
    </source>
</evidence>
<comment type="caution">
    <text evidence="4">The sequence shown here is derived from an EMBL/GenBank/DDBJ whole genome shotgun (WGS) entry which is preliminary data.</text>
</comment>